<gene>
    <name evidence="2" type="ORF">R3P38DRAFT_2805864</name>
</gene>
<dbReference type="Proteomes" id="UP001362999">
    <property type="component" value="Unassembled WGS sequence"/>
</dbReference>
<name>A0AAV9ZLM3_9AGAR</name>
<keyword evidence="3" id="KW-1185">Reference proteome</keyword>
<keyword evidence="1" id="KW-0812">Transmembrane</keyword>
<protein>
    <submittedName>
        <fullName evidence="2">Uncharacterized protein</fullName>
    </submittedName>
</protein>
<proteinExistence type="predicted"/>
<evidence type="ECO:0000256" key="1">
    <source>
        <dbReference type="SAM" id="Phobius"/>
    </source>
</evidence>
<keyword evidence="1" id="KW-1133">Transmembrane helix</keyword>
<accession>A0AAV9ZLM3</accession>
<evidence type="ECO:0000313" key="2">
    <source>
        <dbReference type="EMBL" id="KAK6985133.1"/>
    </source>
</evidence>
<organism evidence="2 3">
    <name type="scientific">Favolaschia claudopus</name>
    <dbReference type="NCBI Taxonomy" id="2862362"/>
    <lineage>
        <taxon>Eukaryota</taxon>
        <taxon>Fungi</taxon>
        <taxon>Dikarya</taxon>
        <taxon>Basidiomycota</taxon>
        <taxon>Agaricomycotina</taxon>
        <taxon>Agaricomycetes</taxon>
        <taxon>Agaricomycetidae</taxon>
        <taxon>Agaricales</taxon>
        <taxon>Marasmiineae</taxon>
        <taxon>Mycenaceae</taxon>
        <taxon>Favolaschia</taxon>
    </lineage>
</organism>
<dbReference type="EMBL" id="JAWWNJ010000132">
    <property type="protein sequence ID" value="KAK6985133.1"/>
    <property type="molecule type" value="Genomic_DNA"/>
</dbReference>
<dbReference type="AlphaFoldDB" id="A0AAV9ZLM3"/>
<sequence length="103" mass="11329">MPIPDAAHLPKLPWKQLTSLTLQAVRPHPHQLVSILQQSPDLMAFHFPGDFAPALSKVFLFRCLEVGGAVTVIVGVVVMVSGRWQGGRRTYPLWCFPPAGSFP</sequence>
<reference evidence="2 3" key="1">
    <citation type="journal article" date="2024" name="J Genomics">
        <title>Draft genome sequencing and assembly of Favolaschia claudopus CIRM-BRFM 2984 isolated from oak limbs.</title>
        <authorList>
            <person name="Navarro D."/>
            <person name="Drula E."/>
            <person name="Chaduli D."/>
            <person name="Cazenave R."/>
            <person name="Ahrendt S."/>
            <person name="Wang J."/>
            <person name="Lipzen A."/>
            <person name="Daum C."/>
            <person name="Barry K."/>
            <person name="Grigoriev I.V."/>
            <person name="Favel A."/>
            <person name="Rosso M.N."/>
            <person name="Martin F."/>
        </authorList>
    </citation>
    <scope>NUCLEOTIDE SEQUENCE [LARGE SCALE GENOMIC DNA]</scope>
    <source>
        <strain evidence="2 3">CIRM-BRFM 2984</strain>
    </source>
</reference>
<keyword evidence="1" id="KW-0472">Membrane</keyword>
<feature type="transmembrane region" description="Helical" evidence="1">
    <location>
        <begin position="59"/>
        <end position="80"/>
    </location>
</feature>
<evidence type="ECO:0000313" key="3">
    <source>
        <dbReference type="Proteomes" id="UP001362999"/>
    </source>
</evidence>
<comment type="caution">
    <text evidence="2">The sequence shown here is derived from an EMBL/GenBank/DDBJ whole genome shotgun (WGS) entry which is preliminary data.</text>
</comment>